<dbReference type="FunFam" id="2.60.40.150:FF:000019">
    <property type="entry name" value="Multiple C2 and transmembrane domain-containing protein 2 isoform 1"/>
    <property type="match status" value="1"/>
</dbReference>
<accession>A0A672V3R7</accession>
<dbReference type="Ensembl" id="ENSSHBT00005025181.1">
    <property type="protein sequence ID" value="ENSSHBP00005021115.1"/>
    <property type="gene ID" value="ENSSHBG00005017867.1"/>
</dbReference>
<reference evidence="15" key="3">
    <citation type="submission" date="2025-09" db="UniProtKB">
        <authorList>
            <consortium name="Ensembl"/>
        </authorList>
    </citation>
    <scope>IDENTIFICATION</scope>
</reference>
<dbReference type="GO" id="GO:0046928">
    <property type="term" value="P:regulation of neurotransmitter secretion"/>
    <property type="evidence" value="ECO:0007669"/>
    <property type="project" value="TreeGrafter"/>
</dbReference>
<dbReference type="InterPro" id="IPR013583">
    <property type="entry name" value="MCTP_C"/>
</dbReference>
<sequence>MDLDKLSVWGSLKQKTRPFLQNLSVRKTKKRSSKMVERKVRSLDRRLSVSVPDMLEVETVTEEETTYVSTQVFSSCSPKSFSRSVMSMKSRNASVRPLREDWSWASQEASRTEVTVAHSDTQVAGSPVSEGKRKSSTDLFELLQSTHLSTALKDEGAEVGGLGKVHIKEVNDCLSDLPNPFAYLLTIHLKEGRNLVIRDRCGTSDPYVKFKLNGKTLYKSKVVYKNLNPVWDETVVLPVQSLDQKLWIKVYDRDLTSSDFMGSAFVALTELELNRTTEQVLKLEDPNSLEDDMGVIVLNLSLAVKQGDFKRNRWSSRKKRTSSKSSFMRSVRLSDSLCKNQLWNGLVTITLLEGKNIPGGGLAEIFILLKLGDQRYKSKTLCKSANPQWREQFDFHYFSDRKDMLDIEVWRKDNKKHEELLGRCQVDISALPMKQTNCLELPLEKHPGSLLMLIAVAPCTGVSISDLCVCPLGDPSERQQISQRYCIKNSFWNIKDIGFLQVKVLKAVDLLAADFAGKSDPFCVLELGNDMLQTHTVYKNLNPEWNKVFTFPIKDIHDVLEVTVFDEDGDKPPDFLGKVAIPLLSIRNGKQSCYTLKNKDLERASKGVIYLELDVLFNPIKASIRTFKPREKRFTEENRKFSKKILSRNVDRVKKITMAIWNTIQFLWSCFLWESTVKSVIAFVVFVVTVWTVELYMVPLALLVLFAYNFSLVTTGKVNNTQDAQLMGLDEDEDEDDKESEKKGLIERIHMVQEIIIAVQSILEEIASFGERIKNTFNWTVPFLSVLACLVLAAATVILYFIPLRYIVLIWGINKFTKRLRNPYAIDNNELLDFLSRVPSDVQKVGNEWPPPTEATSDVY</sequence>
<dbReference type="Pfam" id="PF08372">
    <property type="entry name" value="PRT_C"/>
    <property type="match status" value="1"/>
</dbReference>
<evidence type="ECO:0000313" key="16">
    <source>
        <dbReference type="Proteomes" id="UP000472266"/>
    </source>
</evidence>
<evidence type="ECO:0000256" key="11">
    <source>
        <dbReference type="ARBA" id="ARBA00053791"/>
    </source>
</evidence>
<dbReference type="GO" id="GO:0005654">
    <property type="term" value="C:nucleoplasm"/>
    <property type="evidence" value="ECO:0007669"/>
    <property type="project" value="Ensembl"/>
</dbReference>
<comment type="function">
    <text evidence="11">Might play a role in the development of cardiac outflow tract.</text>
</comment>
<dbReference type="Gene3D" id="2.60.40.150">
    <property type="entry name" value="C2 domain"/>
    <property type="match status" value="3"/>
</dbReference>
<dbReference type="GO" id="GO:0005829">
    <property type="term" value="C:cytosol"/>
    <property type="evidence" value="ECO:0007669"/>
    <property type="project" value="Ensembl"/>
</dbReference>
<keyword evidence="9 13" id="KW-1133">Transmembrane helix</keyword>
<keyword evidence="10 13" id="KW-0472">Membrane</keyword>
<dbReference type="FunFam" id="2.60.40.150:FF:000076">
    <property type="entry name" value="multiple C2 and transmembrane domain-containing protein 2 isoform X1"/>
    <property type="match status" value="1"/>
</dbReference>
<dbReference type="Proteomes" id="UP000472266">
    <property type="component" value="Chromosome 10"/>
</dbReference>
<keyword evidence="7" id="KW-0677">Repeat</keyword>
<dbReference type="InterPro" id="IPR035892">
    <property type="entry name" value="C2_domain_sf"/>
</dbReference>
<dbReference type="InterPro" id="IPR000008">
    <property type="entry name" value="C2_dom"/>
</dbReference>
<dbReference type="GO" id="GO:0005509">
    <property type="term" value="F:calcium ion binding"/>
    <property type="evidence" value="ECO:0007669"/>
    <property type="project" value="Ensembl"/>
</dbReference>
<name>A0A672V3R7_STRHB</name>
<feature type="transmembrane region" description="Helical" evidence="13">
    <location>
        <begin position="783"/>
        <end position="811"/>
    </location>
</feature>
<protein>
    <recommendedName>
        <fullName evidence="12">Multiple C2 and transmembrane domain-containing protein 2</fullName>
    </recommendedName>
</protein>
<reference evidence="15" key="2">
    <citation type="submission" date="2025-08" db="UniProtKB">
        <authorList>
            <consortium name="Ensembl"/>
        </authorList>
    </citation>
    <scope>IDENTIFICATION</scope>
</reference>
<evidence type="ECO:0000256" key="10">
    <source>
        <dbReference type="ARBA" id="ARBA00023136"/>
    </source>
</evidence>
<dbReference type="PANTHER" id="PTHR45911">
    <property type="entry name" value="C2 DOMAIN-CONTAINING PROTEIN"/>
    <property type="match status" value="1"/>
</dbReference>
<evidence type="ECO:0000256" key="2">
    <source>
        <dbReference type="ARBA" id="ARBA00004141"/>
    </source>
</evidence>
<dbReference type="CDD" id="cd08376">
    <property type="entry name" value="C2B_MCTP_PRT"/>
    <property type="match status" value="1"/>
</dbReference>
<evidence type="ECO:0000256" key="5">
    <source>
        <dbReference type="ARBA" id="ARBA00022692"/>
    </source>
</evidence>
<proteinExistence type="inferred from homology"/>
<feature type="domain" description="C2" evidence="14">
    <location>
        <begin position="323"/>
        <end position="441"/>
    </location>
</feature>
<comment type="cofactor">
    <cofactor evidence="1">
        <name>Ca(2+)</name>
        <dbReference type="ChEBI" id="CHEBI:29108"/>
    </cofactor>
</comment>
<dbReference type="PRINTS" id="PR00360">
    <property type="entry name" value="C2DOMAIN"/>
</dbReference>
<keyword evidence="8" id="KW-0106">Calcium</keyword>
<dbReference type="GeneTree" id="ENSGT00940000156291"/>
<dbReference type="PANTHER" id="PTHR45911:SF2">
    <property type="entry name" value="MULTIPLE C2 AND TRANSMEMBRANE DOMAIN-CONTAINING PROTEIN 2"/>
    <property type="match status" value="1"/>
</dbReference>
<dbReference type="AlphaFoldDB" id="A0A672V3R7"/>
<keyword evidence="16" id="KW-1185">Reference proteome</keyword>
<feature type="domain" description="C2" evidence="14">
    <location>
        <begin position="166"/>
        <end position="281"/>
    </location>
</feature>
<reference evidence="15 16" key="1">
    <citation type="submission" date="2019-11" db="EMBL/GenBank/DDBJ databases">
        <title>Strigops habroptila (kakapo) genome, bStrHab1, primary haplotype, v2.</title>
        <authorList>
            <person name="Jarvis E.D."/>
            <person name="Howard J."/>
            <person name="Rhie A."/>
            <person name="Phillippy A."/>
            <person name="Korlach J."/>
            <person name="Digby A."/>
            <person name="Iorns D."/>
            <person name="Eason D."/>
            <person name="Robertson B."/>
            <person name="Raemaekers T."/>
            <person name="Howe K."/>
            <person name="Lewin H."/>
            <person name="Damas J."/>
            <person name="Hastie A."/>
            <person name="Tracey A."/>
            <person name="Chow W."/>
            <person name="Fedrigo O."/>
        </authorList>
    </citation>
    <scope>NUCLEOTIDE SEQUENCE [LARGE SCALE GENOMIC DNA]</scope>
</reference>
<feature type="transmembrane region" description="Helical" evidence="13">
    <location>
        <begin position="680"/>
        <end position="708"/>
    </location>
</feature>
<evidence type="ECO:0000256" key="6">
    <source>
        <dbReference type="ARBA" id="ARBA00022723"/>
    </source>
</evidence>
<dbReference type="CDD" id="cd08377">
    <property type="entry name" value="C2C_MCTP_PRT"/>
    <property type="match status" value="1"/>
</dbReference>
<dbReference type="CDD" id="cd04042">
    <property type="entry name" value="C2A_MCTP_PRT"/>
    <property type="match status" value="1"/>
</dbReference>
<evidence type="ECO:0000256" key="9">
    <source>
        <dbReference type="ARBA" id="ARBA00022989"/>
    </source>
</evidence>
<comment type="subcellular location">
    <subcellularLocation>
        <location evidence="2">Membrane</location>
        <topology evidence="2">Multi-pass membrane protein</topology>
    </subcellularLocation>
</comment>
<comment type="similarity">
    <text evidence="3">Belongs to the MCTP family.</text>
</comment>
<dbReference type="Pfam" id="PF00168">
    <property type="entry name" value="C2"/>
    <property type="match status" value="3"/>
</dbReference>
<evidence type="ECO:0000256" key="1">
    <source>
        <dbReference type="ARBA" id="ARBA00001913"/>
    </source>
</evidence>
<dbReference type="FunFam" id="2.60.40.150:FF:000088">
    <property type="entry name" value="multiple C2 and transmembrane domain-containing protein 2 isoform X2"/>
    <property type="match status" value="1"/>
</dbReference>
<evidence type="ECO:0000256" key="4">
    <source>
        <dbReference type="ARBA" id="ARBA00022473"/>
    </source>
</evidence>
<evidence type="ECO:0000256" key="13">
    <source>
        <dbReference type="SAM" id="Phobius"/>
    </source>
</evidence>
<dbReference type="GO" id="GO:0030672">
    <property type="term" value="C:synaptic vesicle membrane"/>
    <property type="evidence" value="ECO:0007669"/>
    <property type="project" value="TreeGrafter"/>
</dbReference>
<evidence type="ECO:0000256" key="12">
    <source>
        <dbReference type="ARBA" id="ARBA00074930"/>
    </source>
</evidence>
<organism evidence="15 16">
    <name type="scientific">Strigops habroptila</name>
    <name type="common">Kakapo</name>
    <dbReference type="NCBI Taxonomy" id="2489341"/>
    <lineage>
        <taxon>Eukaryota</taxon>
        <taxon>Metazoa</taxon>
        <taxon>Chordata</taxon>
        <taxon>Craniata</taxon>
        <taxon>Vertebrata</taxon>
        <taxon>Euteleostomi</taxon>
        <taxon>Archelosauria</taxon>
        <taxon>Archosauria</taxon>
        <taxon>Dinosauria</taxon>
        <taxon>Saurischia</taxon>
        <taxon>Theropoda</taxon>
        <taxon>Coelurosauria</taxon>
        <taxon>Aves</taxon>
        <taxon>Neognathae</taxon>
        <taxon>Neoaves</taxon>
        <taxon>Telluraves</taxon>
        <taxon>Australaves</taxon>
        <taxon>Psittaciformes</taxon>
        <taxon>Psittacidae</taxon>
        <taxon>Strigops</taxon>
    </lineage>
</organism>
<dbReference type="SMART" id="SM00239">
    <property type="entry name" value="C2"/>
    <property type="match status" value="3"/>
</dbReference>
<evidence type="ECO:0000256" key="7">
    <source>
        <dbReference type="ARBA" id="ARBA00022737"/>
    </source>
</evidence>
<keyword evidence="4" id="KW-0217">Developmental protein</keyword>
<keyword evidence="5 13" id="KW-0812">Transmembrane</keyword>
<evidence type="ECO:0000256" key="3">
    <source>
        <dbReference type="ARBA" id="ARBA00007923"/>
    </source>
</evidence>
<evidence type="ECO:0000313" key="15">
    <source>
        <dbReference type="Ensembl" id="ENSSHBP00005021115.1"/>
    </source>
</evidence>
<keyword evidence="6" id="KW-0479">Metal-binding</keyword>
<gene>
    <name evidence="15" type="primary">MCTP2</name>
</gene>
<dbReference type="PROSITE" id="PS50004">
    <property type="entry name" value="C2"/>
    <property type="match status" value="3"/>
</dbReference>
<dbReference type="SUPFAM" id="SSF49562">
    <property type="entry name" value="C2 domain (Calcium/lipid-binding domain, CaLB)"/>
    <property type="match status" value="3"/>
</dbReference>
<feature type="domain" description="C2" evidence="14">
    <location>
        <begin position="475"/>
        <end position="596"/>
    </location>
</feature>
<evidence type="ECO:0000259" key="14">
    <source>
        <dbReference type="PROSITE" id="PS50004"/>
    </source>
</evidence>
<evidence type="ECO:0000256" key="8">
    <source>
        <dbReference type="ARBA" id="ARBA00022837"/>
    </source>
</evidence>
<dbReference type="OMA" id="YEADEMK"/>
<dbReference type="InParanoid" id="A0A672V3R7"/>